<protein>
    <recommendedName>
        <fullName evidence="2">FMN-dependent dehydrogenase domain-containing protein</fullName>
    </recommendedName>
</protein>
<evidence type="ECO:0000313" key="3">
    <source>
        <dbReference type="EMBL" id="KAH9377694.1"/>
    </source>
</evidence>
<dbReference type="EMBL" id="JABSTR010000008">
    <property type="protein sequence ID" value="KAH9377694.1"/>
    <property type="molecule type" value="Genomic_DNA"/>
</dbReference>
<sequence>MPSAAESPCGDGFGGRNSDAQDTTVVTLADVEKLGVLRMSVNARGYYQSGADQQQTLRENICGFRRLRLLPKMLRDVSHRDMTESLLNGQERIVHADWYFTNSHAEDGTSGWGESYRKRYCYC</sequence>
<dbReference type="GO" id="GO:0016491">
    <property type="term" value="F:oxidoreductase activity"/>
    <property type="evidence" value="ECO:0007669"/>
    <property type="project" value="InterPro"/>
</dbReference>
<organism evidence="3 4">
    <name type="scientific">Haemaphysalis longicornis</name>
    <name type="common">Bush tick</name>
    <dbReference type="NCBI Taxonomy" id="44386"/>
    <lineage>
        <taxon>Eukaryota</taxon>
        <taxon>Metazoa</taxon>
        <taxon>Ecdysozoa</taxon>
        <taxon>Arthropoda</taxon>
        <taxon>Chelicerata</taxon>
        <taxon>Arachnida</taxon>
        <taxon>Acari</taxon>
        <taxon>Parasitiformes</taxon>
        <taxon>Ixodida</taxon>
        <taxon>Ixodoidea</taxon>
        <taxon>Ixodidae</taxon>
        <taxon>Haemaphysalinae</taxon>
        <taxon>Haemaphysalis</taxon>
    </lineage>
</organism>
<keyword evidence="4" id="KW-1185">Reference proteome</keyword>
<dbReference type="Gene3D" id="3.20.20.70">
    <property type="entry name" value="Aldolase class I"/>
    <property type="match status" value="1"/>
</dbReference>
<dbReference type="OrthoDB" id="25826at2759"/>
<proteinExistence type="predicted"/>
<evidence type="ECO:0000256" key="1">
    <source>
        <dbReference type="ARBA" id="ARBA00001917"/>
    </source>
</evidence>
<evidence type="ECO:0000313" key="4">
    <source>
        <dbReference type="Proteomes" id="UP000821853"/>
    </source>
</evidence>
<dbReference type="PANTHER" id="PTHR10578:SF146">
    <property type="entry name" value="OXIDASE, PUTATIVE-RELATED"/>
    <property type="match status" value="1"/>
</dbReference>
<feature type="domain" description="FMN-dependent dehydrogenase" evidence="2">
    <location>
        <begin position="38"/>
        <end position="87"/>
    </location>
</feature>
<dbReference type="Proteomes" id="UP000821853">
    <property type="component" value="Unassembled WGS sequence"/>
</dbReference>
<dbReference type="PANTHER" id="PTHR10578">
    <property type="entry name" value="S -2-HYDROXY-ACID OXIDASE-RELATED"/>
    <property type="match status" value="1"/>
</dbReference>
<dbReference type="InterPro" id="IPR013785">
    <property type="entry name" value="Aldolase_TIM"/>
</dbReference>
<reference evidence="3 4" key="1">
    <citation type="journal article" date="2020" name="Cell">
        <title>Large-Scale Comparative Analyses of Tick Genomes Elucidate Their Genetic Diversity and Vector Capacities.</title>
        <authorList>
            <consortium name="Tick Genome and Microbiome Consortium (TIGMIC)"/>
            <person name="Jia N."/>
            <person name="Wang J."/>
            <person name="Shi W."/>
            <person name="Du L."/>
            <person name="Sun Y."/>
            <person name="Zhan W."/>
            <person name="Jiang J.F."/>
            <person name="Wang Q."/>
            <person name="Zhang B."/>
            <person name="Ji P."/>
            <person name="Bell-Sakyi L."/>
            <person name="Cui X.M."/>
            <person name="Yuan T.T."/>
            <person name="Jiang B.G."/>
            <person name="Yang W.F."/>
            <person name="Lam T.T."/>
            <person name="Chang Q.C."/>
            <person name="Ding S.J."/>
            <person name="Wang X.J."/>
            <person name="Zhu J.G."/>
            <person name="Ruan X.D."/>
            <person name="Zhao L."/>
            <person name="Wei J.T."/>
            <person name="Ye R.Z."/>
            <person name="Que T.C."/>
            <person name="Du C.H."/>
            <person name="Zhou Y.H."/>
            <person name="Cheng J.X."/>
            <person name="Dai P.F."/>
            <person name="Guo W.B."/>
            <person name="Han X.H."/>
            <person name="Huang E.J."/>
            <person name="Li L.F."/>
            <person name="Wei W."/>
            <person name="Gao Y.C."/>
            <person name="Liu J.Z."/>
            <person name="Shao H.Z."/>
            <person name="Wang X."/>
            <person name="Wang C.C."/>
            <person name="Yang T.C."/>
            <person name="Huo Q.B."/>
            <person name="Li W."/>
            <person name="Chen H.Y."/>
            <person name="Chen S.E."/>
            <person name="Zhou L.G."/>
            <person name="Ni X.B."/>
            <person name="Tian J.H."/>
            <person name="Sheng Y."/>
            <person name="Liu T."/>
            <person name="Pan Y.S."/>
            <person name="Xia L.Y."/>
            <person name="Li J."/>
            <person name="Zhao F."/>
            <person name="Cao W.C."/>
        </authorList>
    </citation>
    <scope>NUCLEOTIDE SEQUENCE [LARGE SCALE GENOMIC DNA]</scope>
    <source>
        <strain evidence="3">HaeL-2018</strain>
    </source>
</reference>
<dbReference type="AlphaFoldDB" id="A0A9J6GGX4"/>
<comment type="cofactor">
    <cofactor evidence="1">
        <name>FMN</name>
        <dbReference type="ChEBI" id="CHEBI:58210"/>
    </cofactor>
</comment>
<name>A0A9J6GGX4_HAELO</name>
<dbReference type="VEuPathDB" id="VectorBase:HLOH_041853"/>
<accession>A0A9J6GGX4</accession>
<evidence type="ECO:0000259" key="2">
    <source>
        <dbReference type="Pfam" id="PF01070"/>
    </source>
</evidence>
<gene>
    <name evidence="3" type="ORF">HPB48_000101</name>
</gene>
<dbReference type="SUPFAM" id="SSF51395">
    <property type="entry name" value="FMN-linked oxidoreductases"/>
    <property type="match status" value="1"/>
</dbReference>
<dbReference type="Pfam" id="PF01070">
    <property type="entry name" value="FMN_dh"/>
    <property type="match status" value="1"/>
</dbReference>
<comment type="caution">
    <text evidence="3">The sequence shown here is derived from an EMBL/GenBank/DDBJ whole genome shotgun (WGS) entry which is preliminary data.</text>
</comment>
<dbReference type="InterPro" id="IPR000262">
    <property type="entry name" value="FMN-dep_DH"/>
</dbReference>